<sequence length="79" mass="8127">KTTNLSLHHRINALHTSDEDTTTIGDHIPAMKTPHNNALHCADLHTVSVDGGGDTLSVADGGDTVSIVDGGDIVSVTEG</sequence>
<dbReference type="AlphaFoldDB" id="A0A8S0S0V5"/>
<feature type="non-terminal residue" evidence="1">
    <location>
        <position position="79"/>
    </location>
</feature>
<organism evidence="1 2">
    <name type="scientific">Olea europaea subsp. europaea</name>
    <dbReference type="NCBI Taxonomy" id="158383"/>
    <lineage>
        <taxon>Eukaryota</taxon>
        <taxon>Viridiplantae</taxon>
        <taxon>Streptophyta</taxon>
        <taxon>Embryophyta</taxon>
        <taxon>Tracheophyta</taxon>
        <taxon>Spermatophyta</taxon>
        <taxon>Magnoliopsida</taxon>
        <taxon>eudicotyledons</taxon>
        <taxon>Gunneridae</taxon>
        <taxon>Pentapetalae</taxon>
        <taxon>asterids</taxon>
        <taxon>lamiids</taxon>
        <taxon>Lamiales</taxon>
        <taxon>Oleaceae</taxon>
        <taxon>Oleeae</taxon>
        <taxon>Olea</taxon>
    </lineage>
</organism>
<name>A0A8S0S0V5_OLEEU</name>
<dbReference type="EMBL" id="CACTIH010003808">
    <property type="protein sequence ID" value="CAA2985433.1"/>
    <property type="molecule type" value="Genomic_DNA"/>
</dbReference>
<gene>
    <name evidence="1" type="ORF">OLEA9_A035485</name>
</gene>
<feature type="non-terminal residue" evidence="1">
    <location>
        <position position="1"/>
    </location>
</feature>
<accession>A0A8S0S0V5</accession>
<evidence type="ECO:0000313" key="2">
    <source>
        <dbReference type="Proteomes" id="UP000594638"/>
    </source>
</evidence>
<dbReference type="Proteomes" id="UP000594638">
    <property type="component" value="Unassembled WGS sequence"/>
</dbReference>
<proteinExistence type="predicted"/>
<reference evidence="1 2" key="1">
    <citation type="submission" date="2019-12" db="EMBL/GenBank/DDBJ databases">
        <authorList>
            <person name="Alioto T."/>
            <person name="Alioto T."/>
            <person name="Gomez Garrido J."/>
        </authorList>
    </citation>
    <scope>NUCLEOTIDE SEQUENCE [LARGE SCALE GENOMIC DNA]</scope>
</reference>
<dbReference type="Gramene" id="OE9A035485T1">
    <property type="protein sequence ID" value="OE9A035485C1"/>
    <property type="gene ID" value="OE9A035485"/>
</dbReference>
<comment type="caution">
    <text evidence="1">The sequence shown here is derived from an EMBL/GenBank/DDBJ whole genome shotgun (WGS) entry which is preliminary data.</text>
</comment>
<protein>
    <submittedName>
        <fullName evidence="1">Uncharacterized protein</fullName>
    </submittedName>
</protein>
<keyword evidence="2" id="KW-1185">Reference proteome</keyword>
<evidence type="ECO:0000313" key="1">
    <source>
        <dbReference type="EMBL" id="CAA2985433.1"/>
    </source>
</evidence>